<evidence type="ECO:0000256" key="1">
    <source>
        <dbReference type="SAM" id="Phobius"/>
    </source>
</evidence>
<feature type="transmembrane region" description="Helical" evidence="1">
    <location>
        <begin position="379"/>
        <end position="401"/>
    </location>
</feature>
<keyword evidence="1" id="KW-1133">Transmembrane helix</keyword>
<organism evidence="2 3">
    <name type="scientific">Carpinus fangiana</name>
    <dbReference type="NCBI Taxonomy" id="176857"/>
    <lineage>
        <taxon>Eukaryota</taxon>
        <taxon>Viridiplantae</taxon>
        <taxon>Streptophyta</taxon>
        <taxon>Embryophyta</taxon>
        <taxon>Tracheophyta</taxon>
        <taxon>Spermatophyta</taxon>
        <taxon>Magnoliopsida</taxon>
        <taxon>eudicotyledons</taxon>
        <taxon>Gunneridae</taxon>
        <taxon>Pentapetalae</taxon>
        <taxon>rosids</taxon>
        <taxon>fabids</taxon>
        <taxon>Fagales</taxon>
        <taxon>Betulaceae</taxon>
        <taxon>Carpinus</taxon>
    </lineage>
</organism>
<sequence length="437" mass="49487">MGGDTITPPISTTDEELSSLEQDFPQLPPQTPTFLRDDIRMEVEDSTTKEDNLMILGEFDELGSRFSSAALDFEANRRRRHSAYREVLQSYDELRIRSENLNGAKSKILSYVPGAWIEKVGGLQLIDYDVPKTTLLILVGPKGSGKSSLVNRISRVFEEDKFVSERAQVSYTSVGDGTYFLQEYMIPKSSMSFCLYDTRSLSNDSSENTEILKCWLTKGVCHGDAVIRGSDSPSLRISMKCKARWNGFLTREIRRVSFVIFVVNGISVLKSMDSNEDSDMKYIQTIAEAFSCPYLSFKDDKPVVVVTHGDLLSLSDRARVRVHLGELLGIPPAKQIFDIPESCDPVTELTIIDMLRFSLEHADKNLPRKSWIMNKVHTALLRGCILLLISLGIAIIIAYVYRAHIHRVHRAKPHAKPHIDFIHPEINWHAIRHMWLG</sequence>
<keyword evidence="1" id="KW-0472">Membrane</keyword>
<dbReference type="PANTHER" id="PTHR14241:SF32">
    <property type="entry name" value="VWFA DOMAIN-CONTAINING PROTEIN-RELATED"/>
    <property type="match status" value="1"/>
</dbReference>
<dbReference type="InterPro" id="IPR027417">
    <property type="entry name" value="P-loop_NTPase"/>
</dbReference>
<reference evidence="2 3" key="1">
    <citation type="submission" date="2019-06" db="EMBL/GenBank/DDBJ databases">
        <title>A chromosomal-level reference genome of Carpinus fangiana (Coryloideae, Betulaceae).</title>
        <authorList>
            <person name="Yang X."/>
            <person name="Wang Z."/>
            <person name="Zhang L."/>
            <person name="Hao G."/>
            <person name="Liu J."/>
            <person name="Yang Y."/>
        </authorList>
    </citation>
    <scope>NUCLEOTIDE SEQUENCE [LARGE SCALE GENOMIC DNA]</scope>
    <source>
        <strain evidence="2">Cfa_2016G</strain>
        <tissue evidence="2">Leaf</tissue>
    </source>
</reference>
<gene>
    <name evidence="2" type="ORF">FH972_010403</name>
</gene>
<keyword evidence="3" id="KW-1185">Reference proteome</keyword>
<dbReference type="AlphaFoldDB" id="A0A660KQZ8"/>
<name>A0A660KQZ8_9ROSI</name>
<protein>
    <recommendedName>
        <fullName evidence="4">G domain-containing protein</fullName>
    </recommendedName>
</protein>
<evidence type="ECO:0000313" key="2">
    <source>
        <dbReference type="EMBL" id="KAE8037848.1"/>
    </source>
</evidence>
<dbReference type="EMBL" id="CM017324">
    <property type="protein sequence ID" value="KAE8037848.1"/>
    <property type="molecule type" value="Genomic_DNA"/>
</dbReference>
<evidence type="ECO:0000313" key="3">
    <source>
        <dbReference type="Proteomes" id="UP000327013"/>
    </source>
</evidence>
<accession>A0A660KQZ8</accession>
<dbReference type="SUPFAM" id="SSF52540">
    <property type="entry name" value="P-loop containing nucleoside triphosphate hydrolases"/>
    <property type="match status" value="1"/>
</dbReference>
<dbReference type="OrthoDB" id="25620at2759"/>
<evidence type="ECO:0008006" key="4">
    <source>
        <dbReference type="Google" id="ProtNLM"/>
    </source>
</evidence>
<keyword evidence="1" id="KW-0812">Transmembrane</keyword>
<proteinExistence type="predicted"/>
<dbReference type="PANTHER" id="PTHR14241">
    <property type="entry name" value="INTERFERON-INDUCED PROTEIN 44"/>
    <property type="match status" value="1"/>
</dbReference>
<dbReference type="Gene3D" id="3.40.50.300">
    <property type="entry name" value="P-loop containing nucleotide triphosphate hydrolases"/>
    <property type="match status" value="1"/>
</dbReference>
<dbReference type="Proteomes" id="UP000327013">
    <property type="component" value="Chromosome 4"/>
</dbReference>